<dbReference type="PANTHER" id="PTHR12242">
    <property type="entry name" value="OS02G0130600 PROTEIN-RELATED"/>
    <property type="match status" value="1"/>
</dbReference>
<sequence>MALVIYWYDIVCFGIVAASFVVSLWVLWRRDLASKCDDNFLYQSLLVARPDINDRTVLAMPRNHVGSSQLWTSCWKGVHPGWLLATRFISFLVMSRLLWRDIVDWDATIFIYYTETTLVWILYPSMSNTSEGLWYWLRWQVPVCALAIICPSLLSFYIIKKAKTEPLYIHDLWKPRWRCLNPLWLLFYRFFAFLCLSPMLYRVVYLDGAFAFYFYTQWTFMLIMIYFALGTVMSAYGCWVSLKQPAVSEHGENSVFLKRDVEEDGTATSITYKEKKSGGTIKLRSHCAEEAIRERAGFWGYLMQIIYQTCAGAVILTDIVFWCIIVPFLSNTHLGLNAVRIL</sequence>
<dbReference type="GO" id="GO:0016020">
    <property type="term" value="C:membrane"/>
    <property type="evidence" value="ECO:0007669"/>
    <property type="project" value="TreeGrafter"/>
</dbReference>
<feature type="transmembrane region" description="Helical" evidence="1">
    <location>
        <begin position="135"/>
        <end position="159"/>
    </location>
</feature>
<proteinExistence type="predicted"/>
<accession>A0A8X8AE23</accession>
<feature type="transmembrane region" description="Helical" evidence="1">
    <location>
        <begin position="220"/>
        <end position="242"/>
    </location>
</feature>
<feature type="transmembrane region" description="Helical" evidence="1">
    <location>
        <begin position="102"/>
        <end position="123"/>
    </location>
</feature>
<protein>
    <submittedName>
        <fullName evidence="2">Uncharacterized protein</fullName>
    </submittedName>
</protein>
<dbReference type="OrthoDB" id="843154at2759"/>
<evidence type="ECO:0000313" key="2">
    <source>
        <dbReference type="EMBL" id="KAG6784992.1"/>
    </source>
</evidence>
<evidence type="ECO:0000313" key="3">
    <source>
        <dbReference type="Proteomes" id="UP000886885"/>
    </source>
</evidence>
<keyword evidence="1" id="KW-0472">Membrane</keyword>
<feature type="transmembrane region" description="Helical" evidence="1">
    <location>
        <begin position="305"/>
        <end position="329"/>
    </location>
</feature>
<dbReference type="PANTHER" id="PTHR12242:SF38">
    <property type="entry name" value="TRANSMEMBRANE PROTEIN"/>
    <property type="match status" value="1"/>
</dbReference>
<dbReference type="EMBL" id="JAAWWB010000004">
    <property type="protein sequence ID" value="KAG6784992.1"/>
    <property type="molecule type" value="Genomic_DNA"/>
</dbReference>
<feature type="transmembrane region" description="Helical" evidence="1">
    <location>
        <begin position="6"/>
        <end position="28"/>
    </location>
</feature>
<name>A0A8X8AE23_POPTO</name>
<keyword evidence="1" id="KW-0812">Transmembrane</keyword>
<dbReference type="AlphaFoldDB" id="A0A8X8AE23"/>
<gene>
    <name evidence="2" type="ORF">POTOM_010711</name>
</gene>
<feature type="transmembrane region" description="Helical" evidence="1">
    <location>
        <begin position="180"/>
        <end position="200"/>
    </location>
</feature>
<keyword evidence="1" id="KW-1133">Transmembrane helix</keyword>
<organism evidence="2 3">
    <name type="scientific">Populus tomentosa</name>
    <name type="common">Chinese white poplar</name>
    <dbReference type="NCBI Taxonomy" id="118781"/>
    <lineage>
        <taxon>Eukaryota</taxon>
        <taxon>Viridiplantae</taxon>
        <taxon>Streptophyta</taxon>
        <taxon>Embryophyta</taxon>
        <taxon>Tracheophyta</taxon>
        <taxon>Spermatophyta</taxon>
        <taxon>Magnoliopsida</taxon>
        <taxon>eudicotyledons</taxon>
        <taxon>Gunneridae</taxon>
        <taxon>Pentapetalae</taxon>
        <taxon>rosids</taxon>
        <taxon>fabids</taxon>
        <taxon>Malpighiales</taxon>
        <taxon>Salicaceae</taxon>
        <taxon>Saliceae</taxon>
        <taxon>Populus</taxon>
    </lineage>
</organism>
<evidence type="ECO:0000256" key="1">
    <source>
        <dbReference type="SAM" id="Phobius"/>
    </source>
</evidence>
<keyword evidence="3" id="KW-1185">Reference proteome</keyword>
<dbReference type="Proteomes" id="UP000886885">
    <property type="component" value="Chromosome 2D"/>
</dbReference>
<comment type="caution">
    <text evidence="2">The sequence shown here is derived from an EMBL/GenBank/DDBJ whole genome shotgun (WGS) entry which is preliminary data.</text>
</comment>
<reference evidence="2" key="1">
    <citation type="journal article" date="2020" name="bioRxiv">
        <title>Hybrid origin of Populus tomentosa Carr. identified through genome sequencing and phylogenomic analysis.</title>
        <authorList>
            <person name="An X."/>
            <person name="Gao K."/>
            <person name="Chen Z."/>
            <person name="Li J."/>
            <person name="Yang X."/>
            <person name="Yang X."/>
            <person name="Zhou J."/>
            <person name="Guo T."/>
            <person name="Zhao T."/>
            <person name="Huang S."/>
            <person name="Miao D."/>
            <person name="Khan W.U."/>
            <person name="Rao P."/>
            <person name="Ye M."/>
            <person name="Lei B."/>
            <person name="Liao W."/>
            <person name="Wang J."/>
            <person name="Ji L."/>
            <person name="Li Y."/>
            <person name="Guo B."/>
            <person name="Mustafa N.S."/>
            <person name="Li S."/>
            <person name="Yun Q."/>
            <person name="Keller S.R."/>
            <person name="Mao J."/>
            <person name="Zhang R."/>
            <person name="Strauss S.H."/>
        </authorList>
    </citation>
    <scope>NUCLEOTIDE SEQUENCE</scope>
    <source>
        <strain evidence="2">GM15</strain>
        <tissue evidence="2">Leaf</tissue>
    </source>
</reference>